<comment type="caution">
    <text evidence="3">The sequence shown here is derived from an EMBL/GenBank/DDBJ whole genome shotgun (WGS) entry which is preliminary data.</text>
</comment>
<feature type="transmembrane region" description="Helical" evidence="1">
    <location>
        <begin position="393"/>
        <end position="412"/>
    </location>
</feature>
<dbReference type="Proteomes" id="UP000033451">
    <property type="component" value="Unassembled WGS sequence"/>
</dbReference>
<feature type="transmembrane region" description="Helical" evidence="1">
    <location>
        <begin position="359"/>
        <end position="381"/>
    </location>
</feature>
<dbReference type="EMBL" id="JYIY01000078">
    <property type="protein sequence ID" value="KJL35604.1"/>
    <property type="molecule type" value="Genomic_DNA"/>
</dbReference>
<name>A0A0F0LSC4_9MICO</name>
<feature type="transmembrane region" description="Helical" evidence="1">
    <location>
        <begin position="129"/>
        <end position="148"/>
    </location>
</feature>
<keyword evidence="1" id="KW-0472">Membrane</keyword>
<reference evidence="3 4" key="1">
    <citation type="submission" date="2015-02" db="EMBL/GenBank/DDBJ databases">
        <title>Draft genome sequences of ten Microbacterium spp. with emphasis on heavy metal contaminated environments.</title>
        <authorList>
            <person name="Corretto E."/>
        </authorList>
    </citation>
    <scope>NUCLEOTIDE SEQUENCE [LARGE SCALE GENOMIC DNA]</scope>
    <source>
        <strain evidence="3 4">DSM 18659</strain>
    </source>
</reference>
<accession>A0A0F0LSC4</accession>
<evidence type="ECO:0000313" key="3">
    <source>
        <dbReference type="EMBL" id="KJL35604.1"/>
    </source>
</evidence>
<feature type="transmembrane region" description="Helical" evidence="1">
    <location>
        <begin position="329"/>
        <end position="347"/>
    </location>
</feature>
<feature type="transmembrane region" description="Helical" evidence="1">
    <location>
        <begin position="257"/>
        <end position="275"/>
    </location>
</feature>
<dbReference type="AlphaFoldDB" id="A0A0F0LSC4"/>
<feature type="transmembrane region" description="Helical" evidence="1">
    <location>
        <begin position="295"/>
        <end position="317"/>
    </location>
</feature>
<evidence type="ECO:0008006" key="6">
    <source>
        <dbReference type="Google" id="ProtNLM"/>
    </source>
</evidence>
<reference evidence="2 5" key="2">
    <citation type="journal article" date="2018" name="Nat. Biotechnol.">
        <title>A standardized bacterial taxonomy based on genome phylogeny substantially revises the tree of life.</title>
        <authorList>
            <person name="Parks D.H."/>
            <person name="Chuvochina M."/>
            <person name="Waite D.W."/>
            <person name="Rinke C."/>
            <person name="Skarshewski A."/>
            <person name="Chaumeil P.A."/>
            <person name="Hugenholtz P."/>
        </authorList>
    </citation>
    <scope>NUCLEOTIDE SEQUENCE [LARGE SCALE GENOMIC DNA]</scope>
    <source>
        <strain evidence="2">UBA9152</strain>
    </source>
</reference>
<sequence>MRVSARLVDIVVVLLLFSVVLTACAYQAFGYRGVGSLDEAAHFDYILKLLRNPFSLPPVGSREEAFTALEVSCRGQIPGFDCVNVAPVDAVAPRGVNYVLMYAPVFYYPAALVSAVLHHTVGVSYWNGARLASGLFLALGAAAFYAGLRRLRAPIAAAIGGACVAVAIPWMLFLGSTINPDSLAPLAAGVALWIFGSRLRGRWAMVAVTAVAAVIGLVKPNFVPFASVVVLCAGLVRLSDSGTASVSLRTWIRARTGVVVLAMVPLGVQLAWNGWRMMSLVPGQLPDGGLNTTLMGTSMSLPAAIVQAAGTLLDPISRDAMPDSGLQRLLGLITQTVAFGWVAVASARGAASFGARDSLIARGAGLGILATIVYIPTVLYISYHSIGTQHRYIFPLLLLAIAGATLSCGRIVARWVCFAFGIGMLIVALGAILATYG</sequence>
<organism evidence="3 4">
    <name type="scientific">Microbacterium ginsengisoli</name>
    <dbReference type="NCBI Taxonomy" id="400772"/>
    <lineage>
        <taxon>Bacteria</taxon>
        <taxon>Bacillati</taxon>
        <taxon>Actinomycetota</taxon>
        <taxon>Actinomycetes</taxon>
        <taxon>Micrococcales</taxon>
        <taxon>Microbacteriaceae</taxon>
        <taxon>Microbacterium</taxon>
    </lineage>
</organism>
<keyword evidence="1" id="KW-0812">Transmembrane</keyword>
<dbReference type="STRING" id="400772.RR49_02363"/>
<keyword evidence="4" id="KW-1185">Reference proteome</keyword>
<gene>
    <name evidence="2" type="ORF">DCP95_15910</name>
    <name evidence="3" type="ORF">RR49_02363</name>
</gene>
<feature type="transmembrane region" description="Helical" evidence="1">
    <location>
        <begin position="205"/>
        <end position="236"/>
    </location>
</feature>
<evidence type="ECO:0000313" key="4">
    <source>
        <dbReference type="Proteomes" id="UP000033451"/>
    </source>
</evidence>
<dbReference type="Proteomes" id="UP000257479">
    <property type="component" value="Unassembled WGS sequence"/>
</dbReference>
<dbReference type="PATRIC" id="fig|400772.4.peg.2375"/>
<keyword evidence="1" id="KW-1133">Transmembrane helix</keyword>
<evidence type="ECO:0000256" key="1">
    <source>
        <dbReference type="SAM" id="Phobius"/>
    </source>
</evidence>
<evidence type="ECO:0000313" key="2">
    <source>
        <dbReference type="EMBL" id="HAN26032.1"/>
    </source>
</evidence>
<feature type="transmembrane region" description="Helical" evidence="1">
    <location>
        <begin position="182"/>
        <end position="199"/>
    </location>
</feature>
<feature type="transmembrane region" description="Helical" evidence="1">
    <location>
        <begin position="7"/>
        <end position="29"/>
    </location>
</feature>
<proteinExistence type="predicted"/>
<protein>
    <recommendedName>
        <fullName evidence="6">Glycosyltransferase RgtA/B/C/D-like domain-containing protein</fullName>
    </recommendedName>
</protein>
<feature type="transmembrane region" description="Helical" evidence="1">
    <location>
        <begin position="154"/>
        <end position="175"/>
    </location>
</feature>
<dbReference type="EMBL" id="DMNG01000276">
    <property type="protein sequence ID" value="HAN26032.1"/>
    <property type="molecule type" value="Genomic_DNA"/>
</dbReference>
<evidence type="ECO:0000313" key="5">
    <source>
        <dbReference type="Proteomes" id="UP000257479"/>
    </source>
</evidence>
<feature type="transmembrane region" description="Helical" evidence="1">
    <location>
        <begin position="418"/>
        <end position="436"/>
    </location>
</feature>
<dbReference type="PROSITE" id="PS51257">
    <property type="entry name" value="PROKAR_LIPOPROTEIN"/>
    <property type="match status" value="1"/>
</dbReference>